<feature type="transmembrane region" description="Helical" evidence="2">
    <location>
        <begin position="162"/>
        <end position="182"/>
    </location>
</feature>
<comment type="caution">
    <text evidence="4">The sequence shown here is derived from an EMBL/GenBank/DDBJ whole genome shotgun (WGS) entry which is preliminary data.</text>
</comment>
<organism evidence="4 5">
    <name type="scientific">Pomacea canaliculata</name>
    <name type="common">Golden apple snail</name>
    <dbReference type="NCBI Taxonomy" id="400727"/>
    <lineage>
        <taxon>Eukaryota</taxon>
        <taxon>Metazoa</taxon>
        <taxon>Spiralia</taxon>
        <taxon>Lophotrochozoa</taxon>
        <taxon>Mollusca</taxon>
        <taxon>Gastropoda</taxon>
        <taxon>Caenogastropoda</taxon>
        <taxon>Architaenioglossa</taxon>
        <taxon>Ampullarioidea</taxon>
        <taxon>Ampullariidae</taxon>
        <taxon>Pomacea</taxon>
    </lineage>
</organism>
<evidence type="ECO:0000256" key="1">
    <source>
        <dbReference type="SAM" id="MobiDB-lite"/>
    </source>
</evidence>
<feature type="compositionally biased region" description="Low complexity" evidence="1">
    <location>
        <begin position="405"/>
        <end position="419"/>
    </location>
</feature>
<feature type="signal peptide" evidence="3">
    <location>
        <begin position="1"/>
        <end position="16"/>
    </location>
</feature>
<keyword evidence="2" id="KW-0472">Membrane</keyword>
<dbReference type="Proteomes" id="UP000245119">
    <property type="component" value="Linkage Group LG7"/>
</dbReference>
<feature type="region of interest" description="Disordered" evidence="1">
    <location>
        <begin position="399"/>
        <end position="429"/>
    </location>
</feature>
<dbReference type="AlphaFoldDB" id="A0A2T7P1L9"/>
<reference evidence="4 5" key="1">
    <citation type="submission" date="2018-04" db="EMBL/GenBank/DDBJ databases">
        <title>The genome of golden apple snail Pomacea canaliculata provides insight into stress tolerance and invasive adaptation.</title>
        <authorList>
            <person name="Liu C."/>
            <person name="Liu B."/>
            <person name="Ren Y."/>
            <person name="Zhang Y."/>
            <person name="Wang H."/>
            <person name="Li S."/>
            <person name="Jiang F."/>
            <person name="Yin L."/>
            <person name="Zhang G."/>
            <person name="Qian W."/>
            <person name="Fan W."/>
        </authorList>
    </citation>
    <scope>NUCLEOTIDE SEQUENCE [LARGE SCALE GENOMIC DNA]</scope>
    <source>
        <strain evidence="4">SZHN2017</strain>
        <tissue evidence="4">Muscle</tissue>
    </source>
</reference>
<keyword evidence="5" id="KW-1185">Reference proteome</keyword>
<feature type="transmembrane region" description="Helical" evidence="2">
    <location>
        <begin position="366"/>
        <end position="391"/>
    </location>
</feature>
<keyword evidence="2" id="KW-0812">Transmembrane</keyword>
<evidence type="ECO:0000313" key="4">
    <source>
        <dbReference type="EMBL" id="PVD27311.1"/>
    </source>
</evidence>
<sequence>MLLTSLVVFPWTDCCAWELKTDIHEITVENGVEYNIDFFLTDYRSLNVSLQLIVQHQSTDDGFFITKCQIEQSPSGVCQLKSGPCECMGESSGSYRYRLRMTFTEQDGGQWLFHIANHGRTLVDITVIQSITSSHDHQSTEPAQVTGVTPIIQSYTLSTTTLVILIIIVIVVFIIISLVAVFRCHSNTHRPVLGKAAECLSLEIKGGQSKFTFAEGVMSDILFYVNNNNRNNSGITLYVSKDGQRQDANVCKYVLTNTTCVNHSLSCECHTNSSEGRVEYIFQKKFQVNDSGEWVFEVWDRGVSTSVYITVQDIQSTMAPTLAKLSKHQSPKINFHYLYIDNTKPTQHMPTSEGSPHPTDSRPTDVWYMAAIVLATCLSATVTGVFAYIILEVPPYSSNETKLESSCSGRGLSSLTRSSKPGLSPLDVR</sequence>
<keyword evidence="3" id="KW-0732">Signal</keyword>
<name>A0A2T7P1L9_POMCA</name>
<protein>
    <recommendedName>
        <fullName evidence="6">PLAT domain-containing protein</fullName>
    </recommendedName>
</protein>
<keyword evidence="2" id="KW-1133">Transmembrane helix</keyword>
<evidence type="ECO:0000256" key="2">
    <source>
        <dbReference type="SAM" id="Phobius"/>
    </source>
</evidence>
<proteinExistence type="predicted"/>
<dbReference type="EMBL" id="PZQS01000007">
    <property type="protein sequence ID" value="PVD27311.1"/>
    <property type="molecule type" value="Genomic_DNA"/>
</dbReference>
<evidence type="ECO:0008006" key="6">
    <source>
        <dbReference type="Google" id="ProtNLM"/>
    </source>
</evidence>
<accession>A0A2T7P1L9</accession>
<evidence type="ECO:0000313" key="5">
    <source>
        <dbReference type="Proteomes" id="UP000245119"/>
    </source>
</evidence>
<feature type="chain" id="PRO_5015719577" description="PLAT domain-containing protein" evidence="3">
    <location>
        <begin position="17"/>
        <end position="429"/>
    </location>
</feature>
<evidence type="ECO:0000256" key="3">
    <source>
        <dbReference type="SAM" id="SignalP"/>
    </source>
</evidence>
<gene>
    <name evidence="4" type="ORF">C0Q70_12467</name>
</gene>